<reference evidence="2 3" key="1">
    <citation type="submission" date="2018-10" db="EMBL/GenBank/DDBJ databases">
        <title>Isolation from soil.</title>
        <authorList>
            <person name="Hu J."/>
        </authorList>
    </citation>
    <scope>NUCLEOTIDE SEQUENCE [LARGE SCALE GENOMIC DNA]</scope>
    <source>
        <strain evidence="2 3">NEAU-Ht49</strain>
    </source>
</reference>
<evidence type="ECO:0000313" key="3">
    <source>
        <dbReference type="Proteomes" id="UP000282674"/>
    </source>
</evidence>
<evidence type="ECO:0000256" key="1">
    <source>
        <dbReference type="SAM" id="Phobius"/>
    </source>
</evidence>
<comment type="caution">
    <text evidence="2">The sequence shown here is derived from an EMBL/GenBank/DDBJ whole genome shotgun (WGS) entry which is preliminary data.</text>
</comment>
<organism evidence="2 3">
    <name type="scientific">Actinomadura harenae</name>
    <dbReference type="NCBI Taxonomy" id="2483351"/>
    <lineage>
        <taxon>Bacteria</taxon>
        <taxon>Bacillati</taxon>
        <taxon>Actinomycetota</taxon>
        <taxon>Actinomycetes</taxon>
        <taxon>Streptosporangiales</taxon>
        <taxon>Thermomonosporaceae</taxon>
        <taxon>Actinomadura</taxon>
    </lineage>
</organism>
<gene>
    <name evidence="2" type="ORF">EBO15_35400</name>
</gene>
<keyword evidence="1" id="KW-1133">Transmembrane helix</keyword>
<dbReference type="EMBL" id="RFFG01000103">
    <property type="protein sequence ID" value="RMI37594.1"/>
    <property type="molecule type" value="Genomic_DNA"/>
</dbReference>
<proteinExistence type="predicted"/>
<sequence length="90" mass="9744">MRHNPISLAILAAGIAAAAILVLGILLTLGGANPSNTLVHATLRSGNWLATPFHDLFVRPDPKHQLYLNWGIAAGVYYVLARALSWLTRF</sequence>
<accession>A0A3M2LJG6</accession>
<dbReference type="OrthoDB" id="3481760at2"/>
<protein>
    <submittedName>
        <fullName evidence="2">Uncharacterized protein</fullName>
    </submittedName>
</protein>
<name>A0A3M2LJG6_9ACTN</name>
<keyword evidence="1" id="KW-0472">Membrane</keyword>
<dbReference type="RefSeq" id="WP_122198834.1">
    <property type="nucleotide sequence ID" value="NZ_JBHSKC010000001.1"/>
</dbReference>
<evidence type="ECO:0000313" key="2">
    <source>
        <dbReference type="EMBL" id="RMI37594.1"/>
    </source>
</evidence>
<dbReference type="Proteomes" id="UP000282674">
    <property type="component" value="Unassembled WGS sequence"/>
</dbReference>
<dbReference type="AlphaFoldDB" id="A0A3M2LJG6"/>
<feature type="transmembrane region" description="Helical" evidence="1">
    <location>
        <begin position="67"/>
        <end position="87"/>
    </location>
</feature>
<keyword evidence="3" id="KW-1185">Reference proteome</keyword>
<keyword evidence="1" id="KW-0812">Transmembrane</keyword>